<sequence>MAEFTVGEYITDTLELLWEQTHEIGGIAKEGFDDYFEGKTVGYAYSIENLQRFEEARKLCEFGMERGPQDYCYVED</sequence>
<evidence type="ECO:0000313" key="2">
    <source>
        <dbReference type="Proteomes" id="UP001200470"/>
    </source>
</evidence>
<reference evidence="1 2" key="1">
    <citation type="submission" date="2020-12" db="EMBL/GenBank/DDBJ databases">
        <title>Whole genome sequences of gut porcine anaerobes.</title>
        <authorList>
            <person name="Kubasova T."/>
            <person name="Jahodarova E."/>
            <person name="Rychlik I."/>
        </authorList>
    </citation>
    <scope>NUCLEOTIDE SEQUENCE [LARGE SCALE GENOMIC DNA]</scope>
    <source>
        <strain evidence="1 2">An925</strain>
    </source>
</reference>
<dbReference type="RefSeq" id="WP_301638680.1">
    <property type="nucleotide sequence ID" value="NZ_JADYTN010000041.1"/>
</dbReference>
<gene>
    <name evidence="1" type="ORF">I6E12_11945</name>
</gene>
<accession>A0ABS9CI98</accession>
<proteinExistence type="predicted"/>
<dbReference type="EMBL" id="JADYTN010000041">
    <property type="protein sequence ID" value="MCF2564808.1"/>
    <property type="molecule type" value="Genomic_DNA"/>
</dbReference>
<protein>
    <submittedName>
        <fullName evidence="1">Uncharacterized protein</fullName>
    </submittedName>
</protein>
<organism evidence="1 2">
    <name type="scientific">Xylanibacter brevis</name>
    <dbReference type="NCBI Taxonomy" id="83231"/>
    <lineage>
        <taxon>Bacteria</taxon>
        <taxon>Pseudomonadati</taxon>
        <taxon>Bacteroidota</taxon>
        <taxon>Bacteroidia</taxon>
        <taxon>Bacteroidales</taxon>
        <taxon>Prevotellaceae</taxon>
        <taxon>Xylanibacter</taxon>
    </lineage>
</organism>
<keyword evidence="2" id="KW-1185">Reference proteome</keyword>
<evidence type="ECO:0000313" key="1">
    <source>
        <dbReference type="EMBL" id="MCF2564808.1"/>
    </source>
</evidence>
<dbReference type="Proteomes" id="UP001200470">
    <property type="component" value="Unassembled WGS sequence"/>
</dbReference>
<name>A0ABS9CI98_9BACT</name>
<comment type="caution">
    <text evidence="1">The sequence shown here is derived from an EMBL/GenBank/DDBJ whole genome shotgun (WGS) entry which is preliminary data.</text>
</comment>